<evidence type="ECO:0000313" key="1">
    <source>
        <dbReference type="EMBL" id="CAD8114437.1"/>
    </source>
</evidence>
<dbReference type="EMBL" id="CAJJDM010000165">
    <property type="protein sequence ID" value="CAD8114437.1"/>
    <property type="molecule type" value="Genomic_DNA"/>
</dbReference>
<organism evidence="1 2">
    <name type="scientific">Paramecium primaurelia</name>
    <dbReference type="NCBI Taxonomy" id="5886"/>
    <lineage>
        <taxon>Eukaryota</taxon>
        <taxon>Sar</taxon>
        <taxon>Alveolata</taxon>
        <taxon>Ciliophora</taxon>
        <taxon>Intramacronucleata</taxon>
        <taxon>Oligohymenophorea</taxon>
        <taxon>Peniculida</taxon>
        <taxon>Parameciidae</taxon>
        <taxon>Paramecium</taxon>
    </lineage>
</organism>
<dbReference type="Proteomes" id="UP000688137">
    <property type="component" value="Unassembled WGS sequence"/>
</dbReference>
<comment type="caution">
    <text evidence="1">The sequence shown here is derived from an EMBL/GenBank/DDBJ whole genome shotgun (WGS) entry which is preliminary data.</text>
</comment>
<keyword evidence="2" id="KW-1185">Reference proteome</keyword>
<evidence type="ECO:0000313" key="2">
    <source>
        <dbReference type="Proteomes" id="UP000688137"/>
    </source>
</evidence>
<sequence>MILDLQLIFETLLSSGWNHKLKKCQSNKSFFLNEKNQELRNSQIEIEFDKQNSEITWRGVYSRSDVKTGVWEIYGNMMKKLIKCINKYQLIIPCCEYDNQEHKMGQWIEQSDRFRYWNQSTSQGKYNKQGVRVEKWNLYWKYEGKIINVMYQINYCIVEVGNMMNKDEKLEKGQNRVMNFHFIIKLLEVKSIITKE</sequence>
<reference evidence="1" key="1">
    <citation type="submission" date="2021-01" db="EMBL/GenBank/DDBJ databases">
        <authorList>
            <consortium name="Genoscope - CEA"/>
            <person name="William W."/>
        </authorList>
    </citation>
    <scope>NUCLEOTIDE SEQUENCE</scope>
</reference>
<protein>
    <submittedName>
        <fullName evidence="1">Uncharacterized protein</fullName>
    </submittedName>
</protein>
<gene>
    <name evidence="1" type="ORF">PPRIM_AZ9-3.1.T1600009</name>
</gene>
<dbReference type="AlphaFoldDB" id="A0A8S1QIB5"/>
<accession>A0A8S1QIB5</accession>
<name>A0A8S1QIB5_PARPR</name>
<proteinExistence type="predicted"/>